<dbReference type="EMBL" id="CP159307">
    <property type="protein sequence ID" value="XCH32849.1"/>
    <property type="molecule type" value="Genomic_DNA"/>
</dbReference>
<dbReference type="RefSeq" id="WP_353714117.1">
    <property type="nucleotide sequence ID" value="NZ_CP159307.1"/>
</dbReference>
<accession>A0AAU8G828</accession>
<keyword evidence="1" id="KW-0472">Membrane</keyword>
<keyword evidence="1" id="KW-0812">Transmembrane</keyword>
<name>A0AAU8G828_9CHLR</name>
<protein>
    <submittedName>
        <fullName evidence="3">Glycosyltransferase</fullName>
    </submittedName>
</protein>
<dbReference type="Gene3D" id="3.40.50.2000">
    <property type="entry name" value="Glycogen Phosphorylase B"/>
    <property type="match status" value="1"/>
</dbReference>
<gene>
    <name evidence="3" type="ORF">ABV300_06755</name>
</gene>
<evidence type="ECO:0000313" key="3">
    <source>
        <dbReference type="EMBL" id="XCH32849.1"/>
    </source>
</evidence>
<organism evidence="3">
    <name type="scientific">Dehalogenimonas sp. 4OHTPN</name>
    <dbReference type="NCBI Taxonomy" id="3166643"/>
    <lineage>
        <taxon>Bacteria</taxon>
        <taxon>Bacillati</taxon>
        <taxon>Chloroflexota</taxon>
        <taxon>Dehalococcoidia</taxon>
        <taxon>Dehalococcoidales</taxon>
        <taxon>Dehalococcoidaceae</taxon>
        <taxon>Dehalogenimonas</taxon>
    </lineage>
</organism>
<sequence length="195" mass="22167">MKTTADRTVIHLIDHPSALDLKLLERLADLGWNVHLVYRRTGSDRLINSGLKIITHRLPLTTRYPWVYLAFIAAVPIIYPIKSDIIHAHYLTGFGILAAVYRRFLRFKRMVLTVPGPDVLIEASRGMVKWSAEHALKMFEIVTFPSESVAAHLKELRVPSNRMLRLDWAGSEKEIEAAAAALAQRYAELIGPFER</sequence>
<reference evidence="3" key="1">
    <citation type="submission" date="2024-06" db="EMBL/GenBank/DDBJ databases">
        <title>A Novel Isolate, Dehalogenimonas sp. Strain 4OHTPN, Dechlorinates Aromatic 4 Hydroxy chlorothalonil by a Novel Reductive Dehalogenase.</title>
        <authorList>
            <person name="Liu G."/>
        </authorList>
    </citation>
    <scope>NUCLEOTIDE SEQUENCE</scope>
    <source>
        <strain evidence="3">4OHTPN</strain>
    </source>
</reference>
<dbReference type="AlphaFoldDB" id="A0AAU8G828"/>
<dbReference type="Pfam" id="PF13477">
    <property type="entry name" value="Glyco_trans_4_2"/>
    <property type="match status" value="1"/>
</dbReference>
<proteinExistence type="predicted"/>
<feature type="transmembrane region" description="Helical" evidence="1">
    <location>
        <begin position="87"/>
        <end position="105"/>
    </location>
</feature>
<feature type="transmembrane region" description="Helical" evidence="1">
    <location>
        <begin position="64"/>
        <end position="81"/>
    </location>
</feature>
<dbReference type="SUPFAM" id="SSF53756">
    <property type="entry name" value="UDP-Glycosyltransferase/glycogen phosphorylase"/>
    <property type="match status" value="1"/>
</dbReference>
<dbReference type="InterPro" id="IPR028098">
    <property type="entry name" value="Glyco_trans_4-like_N"/>
</dbReference>
<evidence type="ECO:0000259" key="2">
    <source>
        <dbReference type="Pfam" id="PF13477"/>
    </source>
</evidence>
<evidence type="ECO:0000256" key="1">
    <source>
        <dbReference type="SAM" id="Phobius"/>
    </source>
</evidence>
<feature type="domain" description="Glycosyltransferase subfamily 4-like N-terminal" evidence="2">
    <location>
        <begin position="11"/>
        <end position="126"/>
    </location>
</feature>
<keyword evidence="1" id="KW-1133">Transmembrane helix</keyword>